<keyword evidence="7" id="KW-0677">Repeat</keyword>
<dbReference type="InterPro" id="IPR000768">
    <property type="entry name" value="ART"/>
</dbReference>
<sequence>MEWEPRKNSFYIILNDTLQHSDREQLLLPWFKFLKLFLTALSKLPLAGHRTIYRGVKLDLREKYNEGTQIVWWGFSSCTTTVKVLENDSFFGKRGTRTLFAIECDTGKEIREHSFYRKEDEILLLPGREFEVVSSVYMGHKLTMIQLKEIVPQFPNIASIISSKYPAIAPSLTTIVPVTETEGPKPALQFETVIQSMKASYRSKSITDADIERAMEDALVQQQCIELDLSWNEITHEGVAKLAKKLRNNTTLTALNLQANRIGTIGAQHLADILQYNNTLTTLDLYNNQIGDNGAQHLADALRNNKILATLDLGANGIKTLGTQHLASALQNNTTLTTLDFTGNQIGHKGVQHLADALQNNTTLTTLYLGGNQIGIIGAQYLAEALRHNTALTTLYLGGNQIGAFGAQHLADVFKKNTTLTTLDLIGNQIGDKGAQYLADALQQNMTLTTLNLQVNLIGDKGARRLADALINNTTLTTLDLHNNQIKEKLEYRLKELIERNKQRTKS</sequence>
<keyword evidence="9" id="KW-0521">NADP</keyword>
<dbReference type="InterPro" id="IPR032675">
    <property type="entry name" value="LRR_dom_sf"/>
</dbReference>
<comment type="catalytic activity">
    <reaction evidence="8 9">
        <text>L-arginyl-[protein] + NAD(+) = N(omega)-(ADP-D-ribosyl)-L-arginyl-[protein] + nicotinamide + H(+)</text>
        <dbReference type="Rhea" id="RHEA:19149"/>
        <dbReference type="Rhea" id="RHEA-COMP:10532"/>
        <dbReference type="Rhea" id="RHEA-COMP:15087"/>
        <dbReference type="ChEBI" id="CHEBI:15378"/>
        <dbReference type="ChEBI" id="CHEBI:17154"/>
        <dbReference type="ChEBI" id="CHEBI:29965"/>
        <dbReference type="ChEBI" id="CHEBI:57540"/>
        <dbReference type="ChEBI" id="CHEBI:142554"/>
        <dbReference type="EC" id="2.4.2.31"/>
    </reaction>
</comment>
<dbReference type="AlphaFoldDB" id="A0A813X6U5"/>
<dbReference type="GO" id="GO:0048471">
    <property type="term" value="C:perinuclear region of cytoplasm"/>
    <property type="evidence" value="ECO:0007669"/>
    <property type="project" value="TreeGrafter"/>
</dbReference>
<keyword evidence="5 9" id="KW-0808">Transferase</keyword>
<dbReference type="GO" id="GO:0031267">
    <property type="term" value="F:small GTPase binding"/>
    <property type="evidence" value="ECO:0007669"/>
    <property type="project" value="TreeGrafter"/>
</dbReference>
<dbReference type="InterPro" id="IPR001611">
    <property type="entry name" value="Leu-rich_rpt"/>
</dbReference>
<evidence type="ECO:0000256" key="4">
    <source>
        <dbReference type="ARBA" id="ARBA00022676"/>
    </source>
</evidence>
<dbReference type="SUPFAM" id="SSF56399">
    <property type="entry name" value="ADP-ribosylation"/>
    <property type="match status" value="1"/>
</dbReference>
<evidence type="ECO:0000256" key="3">
    <source>
        <dbReference type="ARBA" id="ARBA00022614"/>
    </source>
</evidence>
<dbReference type="Pfam" id="PF13516">
    <property type="entry name" value="LRR_6"/>
    <property type="match status" value="9"/>
</dbReference>
<name>A0A813X6U5_9BILA</name>
<dbReference type="PANTHER" id="PTHR24113">
    <property type="entry name" value="RAN GTPASE-ACTIVATING PROTEIN 1"/>
    <property type="match status" value="1"/>
</dbReference>
<dbReference type="GO" id="GO:0016779">
    <property type="term" value="F:nucleotidyltransferase activity"/>
    <property type="evidence" value="ECO:0007669"/>
    <property type="project" value="UniProtKB-KW"/>
</dbReference>
<evidence type="ECO:0000256" key="7">
    <source>
        <dbReference type="ARBA" id="ARBA00022737"/>
    </source>
</evidence>
<keyword evidence="2" id="KW-0343">GTPase activation</keyword>
<dbReference type="PROSITE" id="PS51996">
    <property type="entry name" value="TR_MART"/>
    <property type="match status" value="1"/>
</dbReference>
<comment type="caution">
    <text evidence="10">The sequence shown here is derived from an EMBL/GenBank/DDBJ whole genome shotgun (WGS) entry which is preliminary data.</text>
</comment>
<dbReference type="GO" id="GO:0005096">
    <property type="term" value="F:GTPase activator activity"/>
    <property type="evidence" value="ECO:0007669"/>
    <property type="project" value="UniProtKB-KW"/>
</dbReference>
<dbReference type="EMBL" id="CAJNOU010000108">
    <property type="protein sequence ID" value="CAF0868645.1"/>
    <property type="molecule type" value="Genomic_DNA"/>
</dbReference>
<accession>A0A813X6U5</accession>
<dbReference type="SUPFAM" id="SSF52047">
    <property type="entry name" value="RNI-like"/>
    <property type="match status" value="1"/>
</dbReference>
<keyword evidence="3" id="KW-0433">Leucine-rich repeat</keyword>
<protein>
    <recommendedName>
        <fullName evidence="9">NAD(P)(+)--arginine ADP-ribosyltransferase</fullName>
        <ecNumber evidence="9">2.4.2.31</ecNumber>
    </recommendedName>
    <alternativeName>
        <fullName evidence="9">Mono(ADP-ribosyl)transferase</fullName>
    </alternativeName>
</protein>
<evidence type="ECO:0000256" key="9">
    <source>
        <dbReference type="RuleBase" id="RU361228"/>
    </source>
</evidence>
<dbReference type="Proteomes" id="UP000663889">
    <property type="component" value="Unassembled WGS sequence"/>
</dbReference>
<evidence type="ECO:0000256" key="1">
    <source>
        <dbReference type="ARBA" id="ARBA00009558"/>
    </source>
</evidence>
<proteinExistence type="inferred from homology"/>
<dbReference type="Gene3D" id="3.90.176.10">
    <property type="entry name" value="Toxin ADP-ribosyltransferase, Chain A, domain 1"/>
    <property type="match status" value="1"/>
</dbReference>
<dbReference type="Gene3D" id="3.80.10.10">
    <property type="entry name" value="Ribonuclease Inhibitor"/>
    <property type="match status" value="3"/>
</dbReference>
<dbReference type="GO" id="GO:0006913">
    <property type="term" value="P:nucleocytoplasmic transport"/>
    <property type="evidence" value="ECO:0007669"/>
    <property type="project" value="TreeGrafter"/>
</dbReference>
<dbReference type="GO" id="GO:0106274">
    <property type="term" value="F:NAD+-protein-arginine ADP-ribosyltransferase activity"/>
    <property type="evidence" value="ECO:0007669"/>
    <property type="project" value="UniProtKB-EC"/>
</dbReference>
<reference evidence="10" key="1">
    <citation type="submission" date="2021-02" db="EMBL/GenBank/DDBJ databases">
        <authorList>
            <person name="Nowell W R."/>
        </authorList>
    </citation>
    <scope>NUCLEOTIDE SEQUENCE</scope>
</reference>
<evidence type="ECO:0000256" key="8">
    <source>
        <dbReference type="ARBA" id="ARBA00047597"/>
    </source>
</evidence>
<evidence type="ECO:0000256" key="6">
    <source>
        <dbReference type="ARBA" id="ARBA00022695"/>
    </source>
</evidence>
<gene>
    <name evidence="10" type="ORF">SEV965_LOCUS3995</name>
</gene>
<dbReference type="SMART" id="SM00368">
    <property type="entry name" value="LRR_RI"/>
    <property type="match status" value="10"/>
</dbReference>
<evidence type="ECO:0000313" key="10">
    <source>
        <dbReference type="EMBL" id="CAF0868645.1"/>
    </source>
</evidence>
<dbReference type="PANTHER" id="PTHR24113:SF12">
    <property type="entry name" value="RAN GTPASE-ACTIVATING PROTEIN 1"/>
    <property type="match status" value="1"/>
</dbReference>
<dbReference type="GO" id="GO:0005829">
    <property type="term" value="C:cytosol"/>
    <property type="evidence" value="ECO:0007669"/>
    <property type="project" value="TreeGrafter"/>
</dbReference>
<keyword evidence="6" id="KW-0548">Nucleotidyltransferase</keyword>
<evidence type="ECO:0000256" key="5">
    <source>
        <dbReference type="ARBA" id="ARBA00022679"/>
    </source>
</evidence>
<dbReference type="SMART" id="SM00365">
    <property type="entry name" value="LRR_SD22"/>
    <property type="match status" value="6"/>
</dbReference>
<organism evidence="10 11">
    <name type="scientific">Rotaria sordida</name>
    <dbReference type="NCBI Taxonomy" id="392033"/>
    <lineage>
        <taxon>Eukaryota</taxon>
        <taxon>Metazoa</taxon>
        <taxon>Spiralia</taxon>
        <taxon>Gnathifera</taxon>
        <taxon>Rotifera</taxon>
        <taxon>Eurotatoria</taxon>
        <taxon>Bdelloidea</taxon>
        <taxon>Philodinida</taxon>
        <taxon>Philodinidae</taxon>
        <taxon>Rotaria</taxon>
    </lineage>
</organism>
<evidence type="ECO:0000256" key="2">
    <source>
        <dbReference type="ARBA" id="ARBA00022468"/>
    </source>
</evidence>
<comment type="similarity">
    <text evidence="1 9">Belongs to the Arg-specific ADP-ribosyltransferase family.</text>
</comment>
<dbReference type="EC" id="2.4.2.31" evidence="9"/>
<keyword evidence="4 9" id="KW-0328">Glycosyltransferase</keyword>
<evidence type="ECO:0000313" key="11">
    <source>
        <dbReference type="Proteomes" id="UP000663889"/>
    </source>
</evidence>
<dbReference type="Pfam" id="PF01129">
    <property type="entry name" value="ART"/>
    <property type="match status" value="1"/>
</dbReference>
<dbReference type="InterPro" id="IPR027038">
    <property type="entry name" value="RanGap"/>
</dbReference>
<dbReference type="GO" id="GO:0005634">
    <property type="term" value="C:nucleus"/>
    <property type="evidence" value="ECO:0007669"/>
    <property type="project" value="TreeGrafter"/>
</dbReference>
<keyword evidence="9" id="KW-0520">NAD</keyword>